<accession>A0A7X5X0K3</accession>
<dbReference type="EMBL" id="JAALLH010000001">
    <property type="protein sequence ID" value="NIY64398.1"/>
    <property type="molecule type" value="Genomic_DNA"/>
</dbReference>
<evidence type="ECO:0000256" key="1">
    <source>
        <dbReference type="SAM" id="MobiDB-lite"/>
    </source>
</evidence>
<dbReference type="Proteomes" id="UP000536624">
    <property type="component" value="Unassembled WGS sequence"/>
</dbReference>
<gene>
    <name evidence="2" type="ORF">SMALB_2363</name>
</gene>
<dbReference type="AlphaFoldDB" id="A0A7X5X0K3"/>
<name>A0A7X5X0K3_STRMQ</name>
<sequence length="100" mass="10656">MGLAAEGLLGLLVEQDHLAAGVGQFGGGREAREPRADHDHIRVVRHGVVSRSREPADARRRCADGVMTAILPTGQYGVNPRHGSGFGPLPDRQLPRETSA</sequence>
<feature type="region of interest" description="Disordered" evidence="1">
    <location>
        <begin position="73"/>
        <end position="100"/>
    </location>
</feature>
<reference evidence="2 3" key="1">
    <citation type="submission" date="2020-02" db="EMBL/GenBank/DDBJ databases">
        <title>Streptomyces malaysiensis DSM14702 (JHCC583434, PFL_A843) Genome sequencing and assembly.</title>
        <authorList>
            <person name="Samborskyy M."/>
        </authorList>
    </citation>
    <scope>NUCLEOTIDE SEQUENCE [LARGE SCALE GENOMIC DNA]</scope>
    <source>
        <strain evidence="2 3">DSM 14702</strain>
    </source>
</reference>
<protein>
    <submittedName>
        <fullName evidence="2">Uncharacterized protein</fullName>
    </submittedName>
</protein>
<evidence type="ECO:0000313" key="2">
    <source>
        <dbReference type="EMBL" id="NIY64398.1"/>
    </source>
</evidence>
<organism evidence="2 3">
    <name type="scientific">Streptomyces malaysiensis</name>
    <dbReference type="NCBI Taxonomy" id="92644"/>
    <lineage>
        <taxon>Bacteria</taxon>
        <taxon>Bacillati</taxon>
        <taxon>Actinomycetota</taxon>
        <taxon>Actinomycetes</taxon>
        <taxon>Kitasatosporales</taxon>
        <taxon>Streptomycetaceae</taxon>
        <taxon>Streptomyces</taxon>
        <taxon>Streptomyces violaceusniger group</taxon>
    </lineage>
</organism>
<proteinExistence type="predicted"/>
<evidence type="ECO:0000313" key="3">
    <source>
        <dbReference type="Proteomes" id="UP000536624"/>
    </source>
</evidence>
<comment type="caution">
    <text evidence="2">The sequence shown here is derived from an EMBL/GenBank/DDBJ whole genome shotgun (WGS) entry which is preliminary data.</text>
</comment>